<keyword evidence="7" id="KW-1133">Transmembrane helix</keyword>
<dbReference type="PANTHER" id="PTHR34128">
    <property type="entry name" value="CYTOCHROME C-TYPE BIOGENESIS PROTEIN CCME HOMOLOG, MITOCHONDRIAL"/>
    <property type="match status" value="1"/>
</dbReference>
<dbReference type="EMBL" id="JADBED010000001">
    <property type="protein sequence ID" value="MBE1523453.1"/>
    <property type="molecule type" value="Genomic_DNA"/>
</dbReference>
<keyword evidence="8" id="KW-0408">Iron</keyword>
<dbReference type="InterPro" id="IPR004329">
    <property type="entry name" value="CcmE"/>
</dbReference>
<name>A0ABR9JCF1_9MICC</name>
<keyword evidence="5" id="KW-0201">Cytochrome c-type biogenesis</keyword>
<evidence type="ECO:0000256" key="1">
    <source>
        <dbReference type="ARBA" id="ARBA00004370"/>
    </source>
</evidence>
<evidence type="ECO:0000256" key="3">
    <source>
        <dbReference type="ARBA" id="ARBA00022692"/>
    </source>
</evidence>
<dbReference type="PANTHER" id="PTHR34128:SF2">
    <property type="entry name" value="CYTOCHROME C-TYPE BIOGENESIS PROTEIN CCME HOMOLOG, MITOCHONDRIAL"/>
    <property type="match status" value="1"/>
</dbReference>
<evidence type="ECO:0000313" key="10">
    <source>
        <dbReference type="EMBL" id="MBE1523453.1"/>
    </source>
</evidence>
<dbReference type="RefSeq" id="WP_192594608.1">
    <property type="nucleotide sequence ID" value="NZ_BAAALJ010000017.1"/>
</dbReference>
<dbReference type="Gene3D" id="2.40.50.140">
    <property type="entry name" value="Nucleic acid-binding proteins"/>
    <property type="match status" value="1"/>
</dbReference>
<keyword evidence="6" id="KW-0735">Signal-anchor</keyword>
<evidence type="ECO:0000256" key="9">
    <source>
        <dbReference type="ARBA" id="ARBA00023136"/>
    </source>
</evidence>
<keyword evidence="11" id="KW-1185">Reference proteome</keyword>
<proteinExistence type="predicted"/>
<evidence type="ECO:0000256" key="6">
    <source>
        <dbReference type="ARBA" id="ARBA00022968"/>
    </source>
</evidence>
<dbReference type="Proteomes" id="UP000643525">
    <property type="component" value="Unassembled WGS sequence"/>
</dbReference>
<dbReference type="InterPro" id="IPR036127">
    <property type="entry name" value="CcmE-like_sf"/>
</dbReference>
<comment type="caution">
    <text evidence="10">The sequence shown here is derived from an EMBL/GenBank/DDBJ whole genome shotgun (WGS) entry which is preliminary data.</text>
</comment>
<comment type="subcellular location">
    <subcellularLocation>
        <location evidence="1">Membrane</location>
    </subcellularLocation>
</comment>
<sequence length="143" mass="14961">MAQEPSSGERRPRAIRLGVLVAACAGVVALGLSAAEDGISYYRTPSELEETVQEGAVQGGDGIRLGGMVVTGSLVESPGGSRMVVTDGARDVAVRYPGRFPDVVREGEGAVIDGILRPDGTIDAETIVLRHSNEYRAPEAQEP</sequence>
<evidence type="ECO:0000313" key="11">
    <source>
        <dbReference type="Proteomes" id="UP000643525"/>
    </source>
</evidence>
<keyword evidence="3" id="KW-0812">Transmembrane</keyword>
<keyword evidence="2" id="KW-0349">Heme</keyword>
<dbReference type="SUPFAM" id="SSF82093">
    <property type="entry name" value="Heme chaperone CcmE"/>
    <property type="match status" value="1"/>
</dbReference>
<evidence type="ECO:0000256" key="7">
    <source>
        <dbReference type="ARBA" id="ARBA00022989"/>
    </source>
</evidence>
<keyword evidence="9" id="KW-0472">Membrane</keyword>
<accession>A0ABR9JCF1</accession>
<evidence type="ECO:0000256" key="8">
    <source>
        <dbReference type="ARBA" id="ARBA00023004"/>
    </source>
</evidence>
<evidence type="ECO:0000256" key="2">
    <source>
        <dbReference type="ARBA" id="ARBA00022617"/>
    </source>
</evidence>
<reference evidence="10 11" key="1">
    <citation type="submission" date="2020-10" db="EMBL/GenBank/DDBJ databases">
        <title>Sequencing the genomes of 1000 actinobacteria strains.</title>
        <authorList>
            <person name="Klenk H.-P."/>
        </authorList>
    </citation>
    <scope>NUCLEOTIDE SEQUENCE [LARGE SCALE GENOMIC DNA]</scope>
    <source>
        <strain evidence="10 11">DSM 15666</strain>
    </source>
</reference>
<evidence type="ECO:0000256" key="5">
    <source>
        <dbReference type="ARBA" id="ARBA00022748"/>
    </source>
</evidence>
<dbReference type="InterPro" id="IPR012340">
    <property type="entry name" value="NA-bd_OB-fold"/>
</dbReference>
<organism evidence="10 11">
    <name type="scientific">Nesterenkonia lutea</name>
    <dbReference type="NCBI Taxonomy" id="272919"/>
    <lineage>
        <taxon>Bacteria</taxon>
        <taxon>Bacillati</taxon>
        <taxon>Actinomycetota</taxon>
        <taxon>Actinomycetes</taxon>
        <taxon>Micrococcales</taxon>
        <taxon>Micrococcaceae</taxon>
        <taxon>Nesterenkonia</taxon>
    </lineage>
</organism>
<gene>
    <name evidence="10" type="ORF">H4W27_000571</name>
</gene>
<keyword evidence="4" id="KW-0479">Metal-binding</keyword>
<dbReference type="Pfam" id="PF03100">
    <property type="entry name" value="CcmE"/>
    <property type="match status" value="1"/>
</dbReference>
<evidence type="ECO:0000256" key="4">
    <source>
        <dbReference type="ARBA" id="ARBA00022723"/>
    </source>
</evidence>
<protein>
    <submittedName>
        <fullName evidence="10">Cytochrome c-type biogenesis protein CcmE</fullName>
    </submittedName>
</protein>